<dbReference type="NCBIfam" id="NF006105">
    <property type="entry name" value="PRK08257.1-4"/>
    <property type="match status" value="1"/>
</dbReference>
<dbReference type="InterPro" id="IPR029045">
    <property type="entry name" value="ClpP/crotonase-like_dom_sf"/>
</dbReference>
<evidence type="ECO:0000313" key="10">
    <source>
        <dbReference type="Proteomes" id="UP000198878"/>
    </source>
</evidence>
<dbReference type="InterPro" id="IPR040771">
    <property type="entry name" value="TLP1_add_C"/>
</dbReference>
<dbReference type="AlphaFoldDB" id="A0A1H5QD57"/>
<dbReference type="Proteomes" id="UP000198878">
    <property type="component" value="Unassembled WGS sequence"/>
</dbReference>
<accession>A0A1H5QD57</accession>
<evidence type="ECO:0000256" key="5">
    <source>
        <dbReference type="ARBA" id="ARBA00023717"/>
    </source>
</evidence>
<evidence type="ECO:0000256" key="4">
    <source>
        <dbReference type="ARBA" id="ARBA00023709"/>
    </source>
</evidence>
<keyword evidence="10" id="KW-1185">Reference proteome</keyword>
<dbReference type="InterPro" id="IPR018376">
    <property type="entry name" value="Enoyl-CoA_hyd/isom_CS"/>
</dbReference>
<dbReference type="Pfam" id="PF18313">
    <property type="entry name" value="TLP1_add_C"/>
    <property type="match status" value="1"/>
</dbReference>
<comment type="catalytic activity">
    <reaction evidence="4">
        <text>a (3S)-3-hydroxyacyl-CoA = a (2E)-enoyl-CoA + H2O</text>
        <dbReference type="Rhea" id="RHEA:16105"/>
        <dbReference type="ChEBI" id="CHEBI:15377"/>
        <dbReference type="ChEBI" id="CHEBI:57318"/>
        <dbReference type="ChEBI" id="CHEBI:58856"/>
        <dbReference type="EC" id="4.2.1.17"/>
    </reaction>
</comment>
<keyword evidence="3" id="KW-0456">Lyase</keyword>
<evidence type="ECO:0000256" key="7">
    <source>
        <dbReference type="SAM" id="MobiDB-lite"/>
    </source>
</evidence>
<comment type="similarity">
    <text evidence="1 6">Belongs to the enoyl-CoA hydratase/isomerase family.</text>
</comment>
<dbReference type="InterPro" id="IPR014748">
    <property type="entry name" value="Enoyl-CoA_hydra_C"/>
</dbReference>
<name>A0A1H5QD57_9PSEU</name>
<gene>
    <name evidence="9" type="ORF">SAMN05421837_102543</name>
</gene>
<dbReference type="STRING" id="218821.SAMN05421837_102543"/>
<evidence type="ECO:0000313" key="9">
    <source>
        <dbReference type="EMBL" id="SEF24040.1"/>
    </source>
</evidence>
<feature type="compositionally biased region" description="Basic and acidic residues" evidence="7">
    <location>
        <begin position="9"/>
        <end position="22"/>
    </location>
</feature>
<feature type="region of interest" description="Disordered" evidence="7">
    <location>
        <begin position="1"/>
        <end position="23"/>
    </location>
</feature>
<dbReference type="GO" id="GO:0016746">
    <property type="term" value="F:acyltransferase activity"/>
    <property type="evidence" value="ECO:0007669"/>
    <property type="project" value="InterPro"/>
</dbReference>
<protein>
    <recommendedName>
        <fullName evidence="2">enoyl-CoA hydratase</fullName>
        <ecNumber evidence="2">4.2.1.17</ecNumber>
    </recommendedName>
</protein>
<dbReference type="SUPFAM" id="SSF52096">
    <property type="entry name" value="ClpP/crotonase"/>
    <property type="match status" value="1"/>
</dbReference>
<reference evidence="10" key="1">
    <citation type="submission" date="2016-10" db="EMBL/GenBank/DDBJ databases">
        <authorList>
            <person name="Varghese N."/>
            <person name="Submissions S."/>
        </authorList>
    </citation>
    <scope>NUCLEOTIDE SEQUENCE [LARGE SCALE GENOMIC DNA]</scope>
    <source>
        <strain evidence="10">DSM 44654</strain>
    </source>
</reference>
<dbReference type="Gene3D" id="1.10.12.10">
    <property type="entry name" value="Lyase 2-enoyl-coa Hydratase, Chain A, domain 2"/>
    <property type="match status" value="1"/>
</dbReference>
<dbReference type="PANTHER" id="PTHR11941:SF54">
    <property type="entry name" value="ENOYL-COA HYDRATASE, MITOCHONDRIAL"/>
    <property type="match status" value="1"/>
</dbReference>
<dbReference type="GO" id="GO:0006635">
    <property type="term" value="P:fatty acid beta-oxidation"/>
    <property type="evidence" value="ECO:0007669"/>
    <property type="project" value="TreeGrafter"/>
</dbReference>
<proteinExistence type="inferred from homology"/>
<dbReference type="PROSITE" id="PS00166">
    <property type="entry name" value="ENOYL_COA_HYDRATASE"/>
    <property type="match status" value="1"/>
</dbReference>
<dbReference type="SUPFAM" id="SSF53901">
    <property type="entry name" value="Thiolase-like"/>
    <property type="match status" value="2"/>
</dbReference>
<evidence type="ECO:0000259" key="8">
    <source>
        <dbReference type="Pfam" id="PF18313"/>
    </source>
</evidence>
<dbReference type="EMBL" id="FNUJ01000002">
    <property type="protein sequence ID" value="SEF24040.1"/>
    <property type="molecule type" value="Genomic_DNA"/>
</dbReference>
<evidence type="ECO:0000256" key="3">
    <source>
        <dbReference type="ARBA" id="ARBA00023239"/>
    </source>
</evidence>
<dbReference type="InterPro" id="IPR016039">
    <property type="entry name" value="Thiolase-like"/>
</dbReference>
<organism evidence="9 10">
    <name type="scientific">Amycolatopsis pretoriensis</name>
    <dbReference type="NCBI Taxonomy" id="218821"/>
    <lineage>
        <taxon>Bacteria</taxon>
        <taxon>Bacillati</taxon>
        <taxon>Actinomycetota</taxon>
        <taxon>Actinomycetes</taxon>
        <taxon>Pseudonocardiales</taxon>
        <taxon>Pseudonocardiaceae</taxon>
        <taxon>Amycolatopsis</taxon>
    </lineage>
</organism>
<dbReference type="Gene3D" id="3.40.47.10">
    <property type="match status" value="1"/>
</dbReference>
<feature type="domain" description="Thiolase-like protein type 1 additional C-terminal" evidence="8">
    <location>
        <begin position="437"/>
        <end position="516"/>
    </location>
</feature>
<dbReference type="CDD" id="cd06558">
    <property type="entry name" value="crotonase-like"/>
    <property type="match status" value="1"/>
</dbReference>
<sequence length="800" mass="84654">MAGLWGDPRASHPEHPVSDLDPRTPVLVGAGQFAERLDDPGYRRLSAVDLAAEAVRAALADTGADPATVAAAVDTVGGIRQFENSTPVASAPLGRSDNYPRSVAARVGAAPARAILDVAGGQSPQHLVTEFAAAIAAGEVEVALAFGSEAISTVQHLAGTAGKPDFTEHVEGTLEDRGYGLKGLASRHQVMHGLADAPSQYALFENARRARLGLSREEYAAAMGELLAPFSKIAAENPYAAAPVERTAEELATPSEANRPIADPYTRYLVAREKVNQGAAVVVMSVAAADRLGIPHGKRVFLHGHADLRERDLMERADLSTGPASVMAARHALDVAGIEAADLSTVDLYSCFPVAVFTVREGLGDLRDLTVTGGLPFFGGAGNNYSMHAIAETVRRLRAEPGTFGFVGANGGLMSKYSAAVYSTTPVAWRAGDSAALQAEIDSWQAQPEARRADGWATVETYTVKHGRGGDRTGIVIGRLEADDRRFIALTHDGDTDALDLLSTGEPIGRRVFVRSFGFGNRVTTTAARMAELFPPRPKVLRENYEHVLVRRDGHLLEVTINRPESRNSLHPAANEELDEVFDAYFADPDLWVAILTGAGGKSFSAGNDLVHSASGKPLWVPKNGFAGLTSRRDMDKPVIAAVNGYALGGGCEIALACHLVVADATARFGLPEVKVGLVAGAGGLVRLPRTVPPAVATEMILAGRRLDAAEALAYGLVNRVTEAGKALEGARELAARILDGSPTAVRASLRIMAETQGIPDPVDAVEHPSPAFDDLLVSEDTIEGITAFAQKRRPVWRNR</sequence>
<dbReference type="Gene3D" id="2.40.50.840">
    <property type="match status" value="1"/>
</dbReference>
<dbReference type="PANTHER" id="PTHR11941">
    <property type="entry name" value="ENOYL-COA HYDRATASE-RELATED"/>
    <property type="match status" value="1"/>
</dbReference>
<dbReference type="Gene3D" id="3.90.226.10">
    <property type="entry name" value="2-enoyl-CoA Hydratase, Chain A, domain 1"/>
    <property type="match status" value="1"/>
</dbReference>
<dbReference type="EC" id="4.2.1.17" evidence="2"/>
<dbReference type="InterPro" id="IPR001753">
    <property type="entry name" value="Enoyl-CoA_hydra/iso"/>
</dbReference>
<evidence type="ECO:0000256" key="2">
    <source>
        <dbReference type="ARBA" id="ARBA00012076"/>
    </source>
</evidence>
<dbReference type="Pfam" id="PF00378">
    <property type="entry name" value="ECH_1"/>
    <property type="match status" value="1"/>
</dbReference>
<evidence type="ECO:0000256" key="1">
    <source>
        <dbReference type="ARBA" id="ARBA00005254"/>
    </source>
</evidence>
<dbReference type="FunFam" id="3.90.226.10:FF:000009">
    <property type="entry name" value="Carnitinyl-CoA dehydratase"/>
    <property type="match status" value="1"/>
</dbReference>
<evidence type="ECO:0000256" key="6">
    <source>
        <dbReference type="RuleBase" id="RU003707"/>
    </source>
</evidence>
<keyword evidence="9" id="KW-0808">Transferase</keyword>
<comment type="catalytic activity">
    <reaction evidence="5">
        <text>a 4-saturated-(3S)-3-hydroxyacyl-CoA = a (3E)-enoyl-CoA + H2O</text>
        <dbReference type="Rhea" id="RHEA:20724"/>
        <dbReference type="ChEBI" id="CHEBI:15377"/>
        <dbReference type="ChEBI" id="CHEBI:58521"/>
        <dbReference type="ChEBI" id="CHEBI:137480"/>
        <dbReference type="EC" id="4.2.1.17"/>
    </reaction>
</comment>
<dbReference type="GO" id="GO:0004300">
    <property type="term" value="F:enoyl-CoA hydratase activity"/>
    <property type="evidence" value="ECO:0007669"/>
    <property type="project" value="UniProtKB-EC"/>
</dbReference>